<gene>
    <name evidence="8 10" type="primary">nrdR</name>
    <name evidence="10" type="ORF">A3783_02255</name>
</gene>
<feature type="zinc finger region" evidence="8">
    <location>
        <begin position="3"/>
        <end position="34"/>
    </location>
</feature>
<dbReference type="HAMAP" id="MF_00440">
    <property type="entry name" value="NrdR"/>
    <property type="match status" value="1"/>
</dbReference>
<dbReference type="PANTHER" id="PTHR30455">
    <property type="entry name" value="TRANSCRIPTIONAL REPRESSOR NRDR"/>
    <property type="match status" value="1"/>
</dbReference>
<dbReference type="PANTHER" id="PTHR30455:SF2">
    <property type="entry name" value="TRANSCRIPTIONAL REPRESSOR NRDR"/>
    <property type="match status" value="1"/>
</dbReference>
<keyword evidence="8" id="KW-0863">Zinc-finger</keyword>
<keyword evidence="4 8" id="KW-0067">ATP-binding</keyword>
<dbReference type="RefSeq" id="WP_026827755.1">
    <property type="nucleotide sequence ID" value="NZ_CP085018.1"/>
</dbReference>
<keyword evidence="1 8" id="KW-0678">Repressor</keyword>
<proteinExistence type="inferred from homology"/>
<evidence type="ECO:0000256" key="3">
    <source>
        <dbReference type="ARBA" id="ARBA00022833"/>
    </source>
</evidence>
<dbReference type="InterPro" id="IPR055173">
    <property type="entry name" value="NrdR-like_N"/>
</dbReference>
<comment type="function">
    <text evidence="8">Negatively regulates transcription of bacterial ribonucleotide reductase nrd genes and operons by binding to NrdR-boxes.</text>
</comment>
<evidence type="ECO:0000313" key="11">
    <source>
        <dbReference type="Proteomes" id="UP000078447"/>
    </source>
</evidence>
<dbReference type="Pfam" id="PF22811">
    <property type="entry name" value="Zn_ribbon_NrdR"/>
    <property type="match status" value="1"/>
</dbReference>
<accession>A0ABX2V987</accession>
<keyword evidence="6 8" id="KW-0238">DNA-binding</keyword>
<keyword evidence="5 8" id="KW-0805">Transcription regulation</keyword>
<feature type="domain" description="ATP-cone" evidence="9">
    <location>
        <begin position="49"/>
        <end position="139"/>
    </location>
</feature>
<evidence type="ECO:0000313" key="10">
    <source>
        <dbReference type="EMBL" id="OAN14779.1"/>
    </source>
</evidence>
<comment type="cofactor">
    <cofactor evidence="8">
        <name>Zn(2+)</name>
        <dbReference type="ChEBI" id="CHEBI:29105"/>
    </cofactor>
    <text evidence="8">Binds 1 zinc ion.</text>
</comment>
<keyword evidence="2 8" id="KW-0547">Nucleotide-binding</keyword>
<name>A0ABX2V987_9BACL</name>
<dbReference type="Proteomes" id="UP000078447">
    <property type="component" value="Unassembled WGS sequence"/>
</dbReference>
<evidence type="ECO:0000256" key="1">
    <source>
        <dbReference type="ARBA" id="ARBA00022491"/>
    </source>
</evidence>
<dbReference type="EMBL" id="LVVL01000001">
    <property type="protein sequence ID" value="OAN14779.1"/>
    <property type="molecule type" value="Genomic_DNA"/>
</dbReference>
<dbReference type="InterPro" id="IPR005144">
    <property type="entry name" value="ATP-cone_dom"/>
</dbReference>
<protein>
    <recommendedName>
        <fullName evidence="8">Transcriptional repressor NrdR</fullName>
    </recommendedName>
</protein>
<dbReference type="NCBIfam" id="TIGR00244">
    <property type="entry name" value="transcriptional regulator NrdR"/>
    <property type="match status" value="1"/>
</dbReference>
<evidence type="ECO:0000256" key="7">
    <source>
        <dbReference type="ARBA" id="ARBA00023163"/>
    </source>
</evidence>
<evidence type="ECO:0000256" key="4">
    <source>
        <dbReference type="ARBA" id="ARBA00022840"/>
    </source>
</evidence>
<comment type="similarity">
    <text evidence="8">Belongs to the NrdR family.</text>
</comment>
<dbReference type="PROSITE" id="PS51161">
    <property type="entry name" value="ATP_CONE"/>
    <property type="match status" value="1"/>
</dbReference>
<reference evidence="10 11" key="1">
    <citation type="submission" date="2016-03" db="EMBL/GenBank/DDBJ databases">
        <authorList>
            <person name="Cho S.-Y."/>
            <person name="Lim S."/>
            <person name="Kim H."/>
            <person name="Soh E.H."/>
            <person name="Moon J.S."/>
        </authorList>
    </citation>
    <scope>NUCLEOTIDE SEQUENCE [LARGE SCALE GENOMIC DNA]</scope>
    <source>
        <strain evidence="10 11">KCTC 3810</strain>
    </source>
</reference>
<keyword evidence="8" id="KW-0479">Metal-binding</keyword>
<keyword evidence="11" id="KW-1185">Reference proteome</keyword>
<keyword evidence="7 8" id="KW-0804">Transcription</keyword>
<dbReference type="Pfam" id="PF03477">
    <property type="entry name" value="ATP-cone"/>
    <property type="match status" value="1"/>
</dbReference>
<evidence type="ECO:0000256" key="5">
    <source>
        <dbReference type="ARBA" id="ARBA00023015"/>
    </source>
</evidence>
<dbReference type="InterPro" id="IPR003796">
    <property type="entry name" value="RNR_NrdR-like"/>
</dbReference>
<evidence type="ECO:0000256" key="8">
    <source>
        <dbReference type="HAMAP-Rule" id="MF_00440"/>
    </source>
</evidence>
<sequence length="160" mass="18721">MRCPACNYNGTKVLDSRPVQDFGSIRRRRECESCGYRFTTFEMVEQTPLIIVKKDGTRDEFNRDKILRGLVRACEKRPISIEQLETVVSRVEKTLRATAQHEIPSEQVGRLVLNELASVDEVAYVRFASVYKQFKDINVFFQELSELMERHQDNERENQT</sequence>
<evidence type="ECO:0000259" key="9">
    <source>
        <dbReference type="PROSITE" id="PS51161"/>
    </source>
</evidence>
<evidence type="ECO:0000256" key="2">
    <source>
        <dbReference type="ARBA" id="ARBA00022741"/>
    </source>
</evidence>
<keyword evidence="3 8" id="KW-0862">Zinc</keyword>
<evidence type="ECO:0000256" key="6">
    <source>
        <dbReference type="ARBA" id="ARBA00023125"/>
    </source>
</evidence>
<organism evidence="10 11">
    <name type="scientific">Exiguobacterium undae</name>
    <dbReference type="NCBI Taxonomy" id="169177"/>
    <lineage>
        <taxon>Bacteria</taxon>
        <taxon>Bacillati</taxon>
        <taxon>Bacillota</taxon>
        <taxon>Bacilli</taxon>
        <taxon>Bacillales</taxon>
        <taxon>Bacillales Family XII. Incertae Sedis</taxon>
        <taxon>Exiguobacterium</taxon>
    </lineage>
</organism>
<comment type="caution">
    <text evidence="10">The sequence shown here is derived from an EMBL/GenBank/DDBJ whole genome shotgun (WGS) entry which is preliminary data.</text>
</comment>